<evidence type="ECO:0000256" key="5">
    <source>
        <dbReference type="ARBA" id="ARBA00033748"/>
    </source>
</evidence>
<feature type="domain" description="Luciferase-like" evidence="7">
    <location>
        <begin position="32"/>
        <end position="288"/>
    </location>
</feature>
<reference evidence="8 9" key="1">
    <citation type="submission" date="2019-02" db="EMBL/GenBank/DDBJ databases">
        <authorList>
            <person name="Sun L."/>
            <person name="Pan D."/>
            <person name="Wu X."/>
        </authorList>
    </citation>
    <scope>NUCLEOTIDE SEQUENCE [LARGE SCALE GENOMIC DNA]</scope>
    <source>
        <strain evidence="8 9">JW-1</strain>
    </source>
</reference>
<sequence length="373" mass="39346">MTLLTGFTAAPTWMRGQAWRRADSRVEELLSGAPIVDAVVLAEQAGFDAVFRPDALTLPIDTIREDPAHLGLDPVVQAAQLAAATHRIALIPTVSATFSEPYPVARQLVSLEHLAPGRIGWNVVTSRTGDGQFSVARLPDSAARWRRAEELIDAVESLRAGFPAAALRADRTDGTLVDPALVRPSDHAGEHFRVAGPLPLPGAVPEAGAAPRRLPLLIAGGGPAQALAGRRADAVFAAAVEPMAGRAQRSAIRDAAAAAGRADPPRLLPGLSLLLADTREQARELARTSAPAGAGRPPGGPHWTVIGTPEDAVASIAERARHGGLDGFIVFPIGWWRSVELVCGAVMPRLRELGLIASEPHPDPFTTRQETHE</sequence>
<evidence type="ECO:0000256" key="6">
    <source>
        <dbReference type="PIRSR" id="PIRSR000337-1"/>
    </source>
</evidence>
<dbReference type="InterPro" id="IPR011251">
    <property type="entry name" value="Luciferase-like_dom"/>
</dbReference>
<name>A0A4P6KFC9_9MICO</name>
<keyword evidence="3" id="KW-0560">Oxidoreductase</keyword>
<accession>A0A4P6KFC9</accession>
<dbReference type="PANTHER" id="PTHR30011:SF16">
    <property type="entry name" value="C2H2 FINGER DOMAIN TRANSCRIPTION FACTOR (EUROFUNG)-RELATED"/>
    <property type="match status" value="1"/>
</dbReference>
<evidence type="ECO:0000259" key="7">
    <source>
        <dbReference type="Pfam" id="PF00296"/>
    </source>
</evidence>
<dbReference type="InterPro" id="IPR051260">
    <property type="entry name" value="Diverse_substr_monoxygenases"/>
</dbReference>
<keyword evidence="2 6" id="KW-0288">FMN</keyword>
<evidence type="ECO:0000256" key="2">
    <source>
        <dbReference type="ARBA" id="ARBA00022643"/>
    </source>
</evidence>
<dbReference type="InterPro" id="IPR016215">
    <property type="entry name" value="NTA_MOA"/>
</dbReference>
<keyword evidence="1 6" id="KW-0285">Flavoprotein</keyword>
<dbReference type="InterPro" id="IPR036661">
    <property type="entry name" value="Luciferase-like_sf"/>
</dbReference>
<dbReference type="Proteomes" id="UP000289260">
    <property type="component" value="Chromosome"/>
</dbReference>
<evidence type="ECO:0000256" key="3">
    <source>
        <dbReference type="ARBA" id="ARBA00023002"/>
    </source>
</evidence>
<dbReference type="Pfam" id="PF00296">
    <property type="entry name" value="Bac_luciferase"/>
    <property type="match status" value="1"/>
</dbReference>
<dbReference type="PANTHER" id="PTHR30011">
    <property type="entry name" value="ALKANESULFONATE MONOOXYGENASE-RELATED"/>
    <property type="match status" value="1"/>
</dbReference>
<organism evidence="8 9">
    <name type="scientific">Leucobacter triazinivorans</name>
    <dbReference type="NCBI Taxonomy" id="1784719"/>
    <lineage>
        <taxon>Bacteria</taxon>
        <taxon>Bacillati</taxon>
        <taxon>Actinomycetota</taxon>
        <taxon>Actinomycetes</taxon>
        <taxon>Micrococcales</taxon>
        <taxon>Microbacteriaceae</taxon>
        <taxon>Leucobacter</taxon>
    </lineage>
</organism>
<dbReference type="PIRSF" id="PIRSF000337">
    <property type="entry name" value="NTA_MOA"/>
    <property type="match status" value="1"/>
</dbReference>
<dbReference type="RefSeq" id="WP_130110305.1">
    <property type="nucleotide sequence ID" value="NZ_CP035806.1"/>
</dbReference>
<evidence type="ECO:0000313" key="8">
    <source>
        <dbReference type="EMBL" id="QBE49175.1"/>
    </source>
</evidence>
<dbReference type="GO" id="GO:0004497">
    <property type="term" value="F:monooxygenase activity"/>
    <property type="evidence" value="ECO:0007669"/>
    <property type="project" value="UniProtKB-KW"/>
</dbReference>
<comment type="similarity">
    <text evidence="5">Belongs to the NtaA/SnaA/DszA monooxygenase family.</text>
</comment>
<dbReference type="KEGG" id="ltr:EVS81_10260"/>
<protein>
    <submittedName>
        <fullName evidence="8">LLM class flavin-dependent oxidoreductase</fullName>
    </submittedName>
</protein>
<dbReference type="SUPFAM" id="SSF51679">
    <property type="entry name" value="Bacterial luciferase-like"/>
    <property type="match status" value="1"/>
</dbReference>
<dbReference type="AlphaFoldDB" id="A0A4P6KFC9"/>
<feature type="binding site" evidence="6">
    <location>
        <position position="54"/>
    </location>
    <ligand>
        <name>FMN</name>
        <dbReference type="ChEBI" id="CHEBI:58210"/>
    </ligand>
</feature>
<dbReference type="GO" id="GO:0016705">
    <property type="term" value="F:oxidoreductase activity, acting on paired donors, with incorporation or reduction of molecular oxygen"/>
    <property type="evidence" value="ECO:0007669"/>
    <property type="project" value="InterPro"/>
</dbReference>
<evidence type="ECO:0000313" key="9">
    <source>
        <dbReference type="Proteomes" id="UP000289260"/>
    </source>
</evidence>
<proteinExistence type="inferred from homology"/>
<feature type="binding site" evidence="6">
    <location>
        <position position="93"/>
    </location>
    <ligand>
        <name>FMN</name>
        <dbReference type="ChEBI" id="CHEBI:58210"/>
    </ligand>
</feature>
<evidence type="ECO:0000256" key="1">
    <source>
        <dbReference type="ARBA" id="ARBA00022630"/>
    </source>
</evidence>
<dbReference type="Gene3D" id="3.20.20.30">
    <property type="entry name" value="Luciferase-like domain"/>
    <property type="match status" value="1"/>
</dbReference>
<evidence type="ECO:0000256" key="4">
    <source>
        <dbReference type="ARBA" id="ARBA00023033"/>
    </source>
</evidence>
<dbReference type="OrthoDB" id="3265338at2"/>
<keyword evidence="9" id="KW-1185">Reference proteome</keyword>
<gene>
    <name evidence="8" type="ORF">EVS81_10260</name>
</gene>
<keyword evidence="4" id="KW-0503">Monooxygenase</keyword>
<dbReference type="EMBL" id="CP035806">
    <property type="protein sequence ID" value="QBE49175.1"/>
    <property type="molecule type" value="Genomic_DNA"/>
</dbReference>